<evidence type="ECO:0000313" key="2">
    <source>
        <dbReference type="Proteomes" id="UP001221142"/>
    </source>
</evidence>
<reference evidence="1" key="1">
    <citation type="submission" date="2023-03" db="EMBL/GenBank/DDBJ databases">
        <title>Massive genome expansion in bonnet fungi (Mycena s.s.) driven by repeated elements and novel gene families across ecological guilds.</title>
        <authorList>
            <consortium name="Lawrence Berkeley National Laboratory"/>
            <person name="Harder C.B."/>
            <person name="Miyauchi S."/>
            <person name="Viragh M."/>
            <person name="Kuo A."/>
            <person name="Thoen E."/>
            <person name="Andreopoulos B."/>
            <person name="Lu D."/>
            <person name="Skrede I."/>
            <person name="Drula E."/>
            <person name="Henrissat B."/>
            <person name="Morin E."/>
            <person name="Kohler A."/>
            <person name="Barry K."/>
            <person name="LaButti K."/>
            <person name="Morin E."/>
            <person name="Salamov A."/>
            <person name="Lipzen A."/>
            <person name="Mereny Z."/>
            <person name="Hegedus B."/>
            <person name="Baldrian P."/>
            <person name="Stursova M."/>
            <person name="Weitz H."/>
            <person name="Taylor A."/>
            <person name="Grigoriev I.V."/>
            <person name="Nagy L.G."/>
            <person name="Martin F."/>
            <person name="Kauserud H."/>
        </authorList>
    </citation>
    <scope>NUCLEOTIDE SEQUENCE</scope>
    <source>
        <strain evidence="1">9284</strain>
    </source>
</reference>
<evidence type="ECO:0000313" key="1">
    <source>
        <dbReference type="EMBL" id="KAJ7634533.1"/>
    </source>
</evidence>
<sequence length="254" mass="27656">MPAPSLLSVFNDSCVQLSNPKWCSLELLYTPAILPLQNFMRRLIRKHAFNFLKRRSKTLGPDLEKTEDSSRGSASNSCNSATTAKNVVKMALTTLSATSSNIPICGIITSVIDPLLLIMTQLDLTSANVQGLVELAARIERLTPLVADMGEVNSVSERERRFIDDLTCELESIGTDVSEAQAQGTLTRFFNSRDDAAGLARHNATLAQLVADATLVCMQEVRRTLRSMERSASRLLPPLGQIEIGHITGASSPL</sequence>
<keyword evidence="2" id="KW-1185">Reference proteome</keyword>
<accession>A0AAD7BYR0</accession>
<dbReference type="Proteomes" id="UP001221142">
    <property type="component" value="Unassembled WGS sequence"/>
</dbReference>
<organism evidence="1 2">
    <name type="scientific">Roridomyces roridus</name>
    <dbReference type="NCBI Taxonomy" id="1738132"/>
    <lineage>
        <taxon>Eukaryota</taxon>
        <taxon>Fungi</taxon>
        <taxon>Dikarya</taxon>
        <taxon>Basidiomycota</taxon>
        <taxon>Agaricomycotina</taxon>
        <taxon>Agaricomycetes</taxon>
        <taxon>Agaricomycetidae</taxon>
        <taxon>Agaricales</taxon>
        <taxon>Marasmiineae</taxon>
        <taxon>Mycenaceae</taxon>
        <taxon>Roridomyces</taxon>
    </lineage>
</organism>
<name>A0AAD7BYR0_9AGAR</name>
<dbReference type="EMBL" id="JARKIF010000007">
    <property type="protein sequence ID" value="KAJ7634533.1"/>
    <property type="molecule type" value="Genomic_DNA"/>
</dbReference>
<gene>
    <name evidence="1" type="ORF">FB45DRAFT_469082</name>
</gene>
<protein>
    <submittedName>
        <fullName evidence="1">Uncharacterized protein</fullName>
    </submittedName>
</protein>
<proteinExistence type="predicted"/>
<dbReference type="AlphaFoldDB" id="A0AAD7BYR0"/>
<comment type="caution">
    <text evidence="1">The sequence shown here is derived from an EMBL/GenBank/DDBJ whole genome shotgun (WGS) entry which is preliminary data.</text>
</comment>